<evidence type="ECO:0000259" key="2">
    <source>
        <dbReference type="SMART" id="SM00382"/>
    </source>
</evidence>
<dbReference type="OrthoDB" id="1826980at2"/>
<organism evidence="3 4">
    <name type="scientific">Caulifigura coniformis</name>
    <dbReference type="NCBI Taxonomy" id="2527983"/>
    <lineage>
        <taxon>Bacteria</taxon>
        <taxon>Pseudomonadati</taxon>
        <taxon>Planctomycetota</taxon>
        <taxon>Planctomycetia</taxon>
        <taxon>Planctomycetales</taxon>
        <taxon>Planctomycetaceae</taxon>
        <taxon>Caulifigura</taxon>
    </lineage>
</organism>
<keyword evidence="4" id="KW-1185">Reference proteome</keyword>
<gene>
    <name evidence="3" type="primary">traI_3</name>
    <name evidence="3" type="ORF">Pan44_19030</name>
</gene>
<dbReference type="InterPro" id="IPR014059">
    <property type="entry name" value="TraI/TrwC_relax"/>
</dbReference>
<dbReference type="NCBIfam" id="NF041492">
    <property type="entry name" value="MobF"/>
    <property type="match status" value="1"/>
</dbReference>
<dbReference type="SUPFAM" id="SSF55464">
    <property type="entry name" value="Origin of replication-binding domain, RBD-like"/>
    <property type="match status" value="1"/>
</dbReference>
<dbReference type="RefSeq" id="WP_145029449.1">
    <property type="nucleotide sequence ID" value="NZ_CP036271.1"/>
</dbReference>
<dbReference type="InterPro" id="IPR003593">
    <property type="entry name" value="AAA+_ATPase"/>
</dbReference>
<protein>
    <submittedName>
        <fullName evidence="3">Multifunctional conjugation protein TraI</fullName>
    </submittedName>
</protein>
<dbReference type="Proteomes" id="UP000315700">
    <property type="component" value="Chromosome"/>
</dbReference>
<name>A0A517SCL9_9PLAN</name>
<feature type="domain" description="AAA+ ATPase" evidence="2">
    <location>
        <begin position="425"/>
        <end position="687"/>
    </location>
</feature>
<dbReference type="SUPFAM" id="SSF52540">
    <property type="entry name" value="P-loop containing nucleoside triphosphate hydrolases"/>
    <property type="match status" value="2"/>
</dbReference>
<sequence>MLRITEASHSSQAKSYFTAKSADYYIDGQEQELAGKWRGKGAQLLGLSGTVDEKDWHALCDNINPETGKTLTARQKKERRVGYDFTFSVPKSVSLVYGLTGDERLLDAFRDSVRETMDEIESEVAARVRKGGRDEDRTTGNAVWGEYVHLTSRPVDGVPDPQLHAHCFVMNATFDAEEKRWKAIQVGDLKADAPYFEARFQARMGSKLRELGLATERTKDGWEIEGITGETIRKFSRRTAEIEQKARDKGITDPKAKAELGAKTRNRKAKNMTLDQLREEWTSRLSPEEQDAISRVSISLGGERVREERELAREAVINAADHLFERSSTVDERRLLAEAFKRAGGKASIEAVEDQYRRQGFLFAARDGRTLVSTREILAEEQAMLGFARSGRGMYRPLGSGRYEFRRSWLNEGQKNAVEHVLKSRDRVVLIRGAAGVGKTTMMEEAKEALESNGHRVFAFAPPAKASRGVLREKGFAEADTVAMLLGNEKLQQQLKGQVIWVDEAGLIGTRTMNRIFQLADRLDARLILSGDRRQHGSVERGDALRLLEDEAGLKPASITEIQRQERTDYKQAIRDLSEGNSVAGFRKLDALDWIREIPTQDRYRQLAADYLATVKLGETALVIAPTHVEGARVTSEIRDGLKEAGLLGRDEQTISVLVNANLTEAERRDASNYQPSDVLVYHQNAKGVRKGQQVRVDREHLPADQAARFQVYRQRTLRIAEGELLRVTKNGRTVEGRAINNGDLVRVRAFNGQGDLVTDKGTISREYSHLALGYVHTSVASQGADADRVFVAQSWDSQAASNQRQFYVSASRGKRSAVFYVDNRQEFLAAVRKSDERMSAIELVSGGRGFSPDAIREPQRPRERELELSHG</sequence>
<reference evidence="3 4" key="1">
    <citation type="submission" date="2019-02" db="EMBL/GenBank/DDBJ databases">
        <title>Deep-cultivation of Planctomycetes and their phenomic and genomic characterization uncovers novel biology.</title>
        <authorList>
            <person name="Wiegand S."/>
            <person name="Jogler M."/>
            <person name="Boedeker C."/>
            <person name="Pinto D."/>
            <person name="Vollmers J."/>
            <person name="Rivas-Marin E."/>
            <person name="Kohn T."/>
            <person name="Peeters S.H."/>
            <person name="Heuer A."/>
            <person name="Rast P."/>
            <person name="Oberbeckmann S."/>
            <person name="Bunk B."/>
            <person name="Jeske O."/>
            <person name="Meyerdierks A."/>
            <person name="Storesund J.E."/>
            <person name="Kallscheuer N."/>
            <person name="Luecker S."/>
            <person name="Lage O.M."/>
            <person name="Pohl T."/>
            <person name="Merkel B.J."/>
            <person name="Hornburger P."/>
            <person name="Mueller R.-W."/>
            <person name="Bruemmer F."/>
            <person name="Labrenz M."/>
            <person name="Spormann A.M."/>
            <person name="Op den Camp H."/>
            <person name="Overmann J."/>
            <person name="Amann R."/>
            <person name="Jetten M.S.M."/>
            <person name="Mascher T."/>
            <person name="Medema M.H."/>
            <person name="Devos D.P."/>
            <person name="Kaster A.-K."/>
            <person name="Ovreas L."/>
            <person name="Rohde M."/>
            <person name="Galperin M.Y."/>
            <person name="Jogler C."/>
        </authorList>
    </citation>
    <scope>NUCLEOTIDE SEQUENCE [LARGE SCALE GENOMIC DNA]</scope>
    <source>
        <strain evidence="3 4">Pan44</strain>
    </source>
</reference>
<dbReference type="EMBL" id="CP036271">
    <property type="protein sequence ID" value="QDT53877.1"/>
    <property type="molecule type" value="Genomic_DNA"/>
</dbReference>
<dbReference type="KEGG" id="ccos:Pan44_19030"/>
<dbReference type="InterPro" id="IPR027417">
    <property type="entry name" value="P-loop_NTPase"/>
</dbReference>
<evidence type="ECO:0000256" key="1">
    <source>
        <dbReference type="SAM" id="MobiDB-lite"/>
    </source>
</evidence>
<evidence type="ECO:0000313" key="4">
    <source>
        <dbReference type="Proteomes" id="UP000315700"/>
    </source>
</evidence>
<proteinExistence type="predicted"/>
<feature type="compositionally biased region" description="Basic and acidic residues" evidence="1">
    <location>
        <begin position="855"/>
        <end position="872"/>
    </location>
</feature>
<dbReference type="Pfam" id="PF13604">
    <property type="entry name" value="AAA_30"/>
    <property type="match status" value="1"/>
</dbReference>
<dbReference type="Pfam" id="PF08751">
    <property type="entry name" value="TrwC"/>
    <property type="match status" value="1"/>
</dbReference>
<feature type="region of interest" description="Disordered" evidence="1">
    <location>
        <begin position="849"/>
        <end position="872"/>
    </location>
</feature>
<dbReference type="InParanoid" id="A0A517SCL9"/>
<dbReference type="SMART" id="SM00382">
    <property type="entry name" value="AAA"/>
    <property type="match status" value="1"/>
</dbReference>
<dbReference type="Gene3D" id="3.40.50.300">
    <property type="entry name" value="P-loop containing nucleotide triphosphate hydrolases"/>
    <property type="match status" value="2"/>
</dbReference>
<dbReference type="InterPro" id="IPR014862">
    <property type="entry name" value="TrwC"/>
</dbReference>
<accession>A0A517SCL9</accession>
<dbReference type="AlphaFoldDB" id="A0A517SCL9"/>
<dbReference type="NCBIfam" id="TIGR02686">
    <property type="entry name" value="relax_trwC"/>
    <property type="match status" value="1"/>
</dbReference>
<evidence type="ECO:0000313" key="3">
    <source>
        <dbReference type="EMBL" id="QDT53877.1"/>
    </source>
</evidence>